<sequence>MTDVVFLDTETTGLDPLRHEVWEVAYAVNDGPIVTAYLPHSLRTADPAALEMNGYWDRAPVGMSPCFGALADVELRRALTGVTVVGSNPAFDTAFLRARWGVAPWHYRLLDVATYAMPVLGYDRPASLKTVTDAVRANGFEVPEPDHSAAGDVETLRAVYSALAELAGRRRR</sequence>
<dbReference type="SMART" id="SM00479">
    <property type="entry name" value="EXOIII"/>
    <property type="match status" value="1"/>
</dbReference>
<dbReference type="InterPro" id="IPR036397">
    <property type="entry name" value="RNaseH_sf"/>
</dbReference>
<dbReference type="AlphaFoldDB" id="A0A2V4AKM0"/>
<dbReference type="CDD" id="cd06127">
    <property type="entry name" value="DEDDh"/>
    <property type="match status" value="1"/>
</dbReference>
<keyword evidence="2" id="KW-1185">Reference proteome</keyword>
<dbReference type="OrthoDB" id="4762736at2"/>
<dbReference type="Gene3D" id="3.30.420.10">
    <property type="entry name" value="Ribonuclease H-like superfamily/Ribonuclease H"/>
    <property type="match status" value="1"/>
</dbReference>
<accession>A0A2V4AKM0</accession>
<dbReference type="GO" id="GO:0003676">
    <property type="term" value="F:nucleic acid binding"/>
    <property type="evidence" value="ECO:0007669"/>
    <property type="project" value="InterPro"/>
</dbReference>
<organism evidence="1 2">
    <name type="scientific">Prauserella muralis</name>
    <dbReference type="NCBI Taxonomy" id="588067"/>
    <lineage>
        <taxon>Bacteria</taxon>
        <taxon>Bacillati</taxon>
        <taxon>Actinomycetota</taxon>
        <taxon>Actinomycetes</taxon>
        <taxon>Pseudonocardiales</taxon>
        <taxon>Pseudonocardiaceae</taxon>
        <taxon>Prauserella</taxon>
    </lineage>
</organism>
<comment type="caution">
    <text evidence="1">The sequence shown here is derived from an EMBL/GenBank/DDBJ whole genome shotgun (WGS) entry which is preliminary data.</text>
</comment>
<dbReference type="EMBL" id="MASW01000006">
    <property type="protein sequence ID" value="PXY20851.1"/>
    <property type="molecule type" value="Genomic_DNA"/>
</dbReference>
<dbReference type="Proteomes" id="UP000249915">
    <property type="component" value="Unassembled WGS sequence"/>
</dbReference>
<protein>
    <submittedName>
        <fullName evidence="1">Uncharacterized protein</fullName>
    </submittedName>
</protein>
<dbReference type="GO" id="GO:0004527">
    <property type="term" value="F:exonuclease activity"/>
    <property type="evidence" value="ECO:0007669"/>
    <property type="project" value="UniProtKB-ARBA"/>
</dbReference>
<evidence type="ECO:0000313" key="2">
    <source>
        <dbReference type="Proteomes" id="UP000249915"/>
    </source>
</evidence>
<evidence type="ECO:0000313" key="1">
    <source>
        <dbReference type="EMBL" id="PXY20851.1"/>
    </source>
</evidence>
<dbReference type="InterPro" id="IPR013520">
    <property type="entry name" value="Ribonucl_H"/>
</dbReference>
<reference evidence="1 2" key="1">
    <citation type="submission" date="2016-07" db="EMBL/GenBank/DDBJ databases">
        <title>Draft genome sequence of Prauserella muralis DSM 45305, isolated from a mould-covered wall in an indoor environment.</title>
        <authorList>
            <person name="Ruckert C."/>
            <person name="Albersmeier A."/>
            <person name="Jiang C.-L."/>
            <person name="Jiang Y."/>
            <person name="Kalinowski J."/>
            <person name="Schneider O."/>
            <person name="Winkler A."/>
            <person name="Zotchev S.B."/>
        </authorList>
    </citation>
    <scope>NUCLEOTIDE SEQUENCE [LARGE SCALE GENOMIC DNA]</scope>
    <source>
        <strain evidence="1 2">DSM 45305</strain>
    </source>
</reference>
<dbReference type="RefSeq" id="WP_112283973.1">
    <property type="nucleotide sequence ID" value="NZ_MASW01000006.1"/>
</dbReference>
<gene>
    <name evidence="1" type="ORF">BAY60_25440</name>
</gene>
<dbReference type="InterPro" id="IPR012337">
    <property type="entry name" value="RNaseH-like_sf"/>
</dbReference>
<dbReference type="SUPFAM" id="SSF53098">
    <property type="entry name" value="Ribonuclease H-like"/>
    <property type="match status" value="1"/>
</dbReference>
<proteinExistence type="predicted"/>
<name>A0A2V4AKM0_9PSEU</name>